<keyword evidence="10" id="KW-1185">Reference proteome</keyword>
<evidence type="ECO:0000256" key="3">
    <source>
        <dbReference type="ARBA" id="ARBA00007275"/>
    </source>
</evidence>
<dbReference type="InterPro" id="IPR015797">
    <property type="entry name" value="NUDIX_hydrolase-like_dom_sf"/>
</dbReference>
<dbReference type="GO" id="GO:0006753">
    <property type="term" value="P:nucleoside phosphate metabolic process"/>
    <property type="evidence" value="ECO:0007669"/>
    <property type="project" value="TreeGrafter"/>
</dbReference>
<evidence type="ECO:0000313" key="10">
    <source>
        <dbReference type="Proteomes" id="UP000000310"/>
    </source>
</evidence>
<dbReference type="PROSITE" id="PS51462">
    <property type="entry name" value="NUDIX"/>
    <property type="match status" value="1"/>
</dbReference>
<keyword evidence="5 9" id="KW-0378">Hydrolase</keyword>
<evidence type="ECO:0000256" key="2">
    <source>
        <dbReference type="ARBA" id="ARBA00001946"/>
    </source>
</evidence>
<dbReference type="KEGG" id="psn:Pedsa_0003"/>
<feature type="domain" description="Nudix hydrolase" evidence="8">
    <location>
        <begin position="43"/>
        <end position="172"/>
    </location>
</feature>
<dbReference type="eggNOG" id="COG0494">
    <property type="taxonomic scope" value="Bacteria"/>
</dbReference>
<evidence type="ECO:0000256" key="5">
    <source>
        <dbReference type="ARBA" id="ARBA00022801"/>
    </source>
</evidence>
<dbReference type="PROSITE" id="PS00893">
    <property type="entry name" value="NUDIX_BOX"/>
    <property type="match status" value="1"/>
</dbReference>
<comment type="catalytic activity">
    <reaction evidence="1">
        <text>GDP-alpha-D-mannose + H2O = alpha-D-mannose 1-phosphate + GMP + 2 H(+)</text>
        <dbReference type="Rhea" id="RHEA:27978"/>
        <dbReference type="ChEBI" id="CHEBI:15377"/>
        <dbReference type="ChEBI" id="CHEBI:15378"/>
        <dbReference type="ChEBI" id="CHEBI:57527"/>
        <dbReference type="ChEBI" id="CHEBI:58115"/>
        <dbReference type="ChEBI" id="CHEBI:58409"/>
    </reaction>
</comment>
<proteinExistence type="inferred from homology"/>
<dbReference type="InterPro" id="IPR020084">
    <property type="entry name" value="NUDIX_hydrolase_CS"/>
</dbReference>
<dbReference type="GO" id="GO:0005829">
    <property type="term" value="C:cytosol"/>
    <property type="evidence" value="ECO:0007669"/>
    <property type="project" value="TreeGrafter"/>
</dbReference>
<reference evidence="10" key="2">
    <citation type="submission" date="2011-02" db="EMBL/GenBank/DDBJ databases">
        <title>The complete genome of Pedobacter saltans DSM 12145.</title>
        <authorList>
            <consortium name="US DOE Joint Genome Institute (JGI-PGF)"/>
            <person name="Lucas S."/>
            <person name="Copeland A."/>
            <person name="Lapidus A."/>
            <person name="Bruce D."/>
            <person name="Goodwin L."/>
            <person name="Pitluck S."/>
            <person name="Kyrpides N."/>
            <person name="Mavromatis K."/>
            <person name="Pagani I."/>
            <person name="Ivanova N."/>
            <person name="Ovchinnikova G."/>
            <person name="Lu M."/>
            <person name="Detter J.C."/>
            <person name="Han C."/>
            <person name="Land M."/>
            <person name="Hauser L."/>
            <person name="Markowitz V."/>
            <person name="Cheng J.-F."/>
            <person name="Hugenholtz P."/>
            <person name="Woyke T."/>
            <person name="Wu D."/>
            <person name="Tindall B."/>
            <person name="Pomrenke H.G."/>
            <person name="Brambilla E."/>
            <person name="Klenk H.-P."/>
            <person name="Eisen J.A."/>
        </authorList>
    </citation>
    <scope>NUCLEOTIDE SEQUENCE [LARGE SCALE GENOMIC DNA]</scope>
    <source>
        <strain evidence="10">ATCC 51119 / DSM 12145 / JCM 21818 / LMG 10337 / NBRC 100064 / NCIMB 13643</strain>
    </source>
</reference>
<dbReference type="Pfam" id="PF00293">
    <property type="entry name" value="NUDIX"/>
    <property type="match status" value="1"/>
</dbReference>
<dbReference type="PANTHER" id="PTHR11839">
    <property type="entry name" value="UDP/ADP-SUGAR PYROPHOSPHATASE"/>
    <property type="match status" value="1"/>
</dbReference>
<evidence type="ECO:0000259" key="8">
    <source>
        <dbReference type="PROSITE" id="PS51462"/>
    </source>
</evidence>
<gene>
    <name evidence="9" type="ordered locus">Pedsa_0003</name>
</gene>
<evidence type="ECO:0000256" key="4">
    <source>
        <dbReference type="ARBA" id="ARBA00016377"/>
    </source>
</evidence>
<organism evidence="9 10">
    <name type="scientific">Pseudopedobacter saltans (strain ATCC 51119 / DSM 12145 / JCM 21818 / CCUG 39354 / LMG 10337 / NBRC 100064 / NCIMB 13643)</name>
    <name type="common">Pedobacter saltans</name>
    <dbReference type="NCBI Taxonomy" id="762903"/>
    <lineage>
        <taxon>Bacteria</taxon>
        <taxon>Pseudomonadati</taxon>
        <taxon>Bacteroidota</taxon>
        <taxon>Sphingobacteriia</taxon>
        <taxon>Sphingobacteriales</taxon>
        <taxon>Sphingobacteriaceae</taxon>
        <taxon>Pseudopedobacter</taxon>
    </lineage>
</organism>
<dbReference type="SUPFAM" id="SSF55811">
    <property type="entry name" value="Nudix"/>
    <property type="match status" value="1"/>
</dbReference>
<comment type="cofactor">
    <cofactor evidence="2">
        <name>Mg(2+)</name>
        <dbReference type="ChEBI" id="CHEBI:18420"/>
    </cofactor>
</comment>
<evidence type="ECO:0000313" key="9">
    <source>
        <dbReference type="EMBL" id="ADY50592.1"/>
    </source>
</evidence>
<dbReference type="Proteomes" id="UP000000310">
    <property type="component" value="Chromosome"/>
</dbReference>
<dbReference type="Gene3D" id="3.90.79.10">
    <property type="entry name" value="Nucleoside Triphosphate Pyrophosphohydrolase"/>
    <property type="match status" value="1"/>
</dbReference>
<dbReference type="AlphaFoldDB" id="F0SBF2"/>
<reference evidence="9 10" key="1">
    <citation type="journal article" date="2011" name="Stand. Genomic Sci.">
        <title>Complete genome sequence of the gliding, heparinolytic Pedobacter saltans type strain (113).</title>
        <authorList>
            <person name="Liolios K."/>
            <person name="Sikorski J."/>
            <person name="Lu M."/>
            <person name="Nolan M."/>
            <person name="Lapidus A."/>
            <person name="Lucas S."/>
            <person name="Hammon N."/>
            <person name="Deshpande S."/>
            <person name="Cheng J.F."/>
            <person name="Tapia R."/>
            <person name="Han C."/>
            <person name="Goodwin L."/>
            <person name="Pitluck S."/>
            <person name="Huntemann M."/>
            <person name="Ivanova N."/>
            <person name="Pagani I."/>
            <person name="Mavromatis K."/>
            <person name="Ovchinikova G."/>
            <person name="Pati A."/>
            <person name="Chen A."/>
            <person name="Palaniappan K."/>
            <person name="Land M."/>
            <person name="Hauser L."/>
            <person name="Brambilla E.M."/>
            <person name="Kotsyurbenko O."/>
            <person name="Rohde M."/>
            <person name="Tindall B.J."/>
            <person name="Abt B."/>
            <person name="Goker M."/>
            <person name="Detter J.C."/>
            <person name="Woyke T."/>
            <person name="Bristow J."/>
            <person name="Eisen J.A."/>
            <person name="Markowitz V."/>
            <person name="Hugenholtz P."/>
            <person name="Klenk H.P."/>
            <person name="Kyrpides N.C."/>
        </authorList>
    </citation>
    <scope>NUCLEOTIDE SEQUENCE [LARGE SCALE GENOMIC DNA]</scope>
    <source>
        <strain evidence="10">ATCC 51119 / DSM 12145 / JCM 21818 / LMG 10337 / NBRC 100064 / NCIMB 13643</strain>
    </source>
</reference>
<comment type="similarity">
    <text evidence="3">Belongs to the Nudix hydrolase family. NudK subfamily.</text>
</comment>
<accession>F0SBF2</accession>
<dbReference type="CDD" id="cd03424">
    <property type="entry name" value="NUDIX_ADPRase_Nudt5_UGPPase_Nudt14"/>
    <property type="match status" value="1"/>
</dbReference>
<evidence type="ECO:0000256" key="7">
    <source>
        <dbReference type="ARBA" id="ARBA00032272"/>
    </source>
</evidence>
<dbReference type="GO" id="GO:0016787">
    <property type="term" value="F:hydrolase activity"/>
    <property type="evidence" value="ECO:0007669"/>
    <property type="project" value="UniProtKB-KW"/>
</dbReference>
<evidence type="ECO:0000256" key="1">
    <source>
        <dbReference type="ARBA" id="ARBA00000847"/>
    </source>
</evidence>
<dbReference type="GO" id="GO:0019693">
    <property type="term" value="P:ribose phosphate metabolic process"/>
    <property type="evidence" value="ECO:0007669"/>
    <property type="project" value="TreeGrafter"/>
</dbReference>
<name>F0SBF2_PSESL</name>
<dbReference type="RefSeq" id="WP_013631095.1">
    <property type="nucleotide sequence ID" value="NC_015177.1"/>
</dbReference>
<protein>
    <recommendedName>
        <fullName evidence="4">GDP-mannose pyrophosphatase</fullName>
    </recommendedName>
    <alternativeName>
        <fullName evidence="6">GDP-mannose hydrolase</fullName>
    </alternativeName>
    <alternativeName>
        <fullName evidence="7">GDPMK</fullName>
    </alternativeName>
</protein>
<dbReference type="STRING" id="762903.Pedsa_0003"/>
<dbReference type="InterPro" id="IPR000086">
    <property type="entry name" value="NUDIX_hydrolase_dom"/>
</dbReference>
<sequence length="184" mass="20805">MTTIKKWTKLTSKYISKSPWATLRVDACELPNGKIASDYYVLEYPNWANAVAITENNEVLLIKQYRHAADIISLEIPGGVIDRDEDPKDAIRRELLEETGYLFEDIELISTIYPNPATSNNITYGFLAKGGKKIQDQALDEHEDIEVSLHSIEEVKQLLLENKFPQALHVTALMYALVKIGALK</sequence>
<dbReference type="HOGENOM" id="CLU_062658_8_0_10"/>
<dbReference type="EMBL" id="CP002545">
    <property type="protein sequence ID" value="ADY50592.1"/>
    <property type="molecule type" value="Genomic_DNA"/>
</dbReference>
<dbReference type="PANTHER" id="PTHR11839:SF18">
    <property type="entry name" value="NUDIX HYDROLASE DOMAIN-CONTAINING PROTEIN"/>
    <property type="match status" value="1"/>
</dbReference>
<evidence type="ECO:0000256" key="6">
    <source>
        <dbReference type="ARBA" id="ARBA00032162"/>
    </source>
</evidence>